<dbReference type="Pfam" id="PF13672">
    <property type="entry name" value="PP2C_2"/>
    <property type="match status" value="1"/>
</dbReference>
<evidence type="ECO:0000313" key="2">
    <source>
        <dbReference type="EMBL" id="VAX37841.1"/>
    </source>
</evidence>
<dbReference type="Gene3D" id="3.60.40.10">
    <property type="entry name" value="PPM-type phosphatase domain"/>
    <property type="match status" value="1"/>
</dbReference>
<dbReference type="PANTHER" id="PTHR47992">
    <property type="entry name" value="PROTEIN PHOSPHATASE"/>
    <property type="match status" value="1"/>
</dbReference>
<dbReference type="SMART" id="SM00332">
    <property type="entry name" value="PP2Cc"/>
    <property type="match status" value="1"/>
</dbReference>
<feature type="domain" description="PPM-type phosphatase" evidence="1">
    <location>
        <begin position="7"/>
        <end position="247"/>
    </location>
</feature>
<gene>
    <name evidence="2" type="ORF">MNBD_PLANCTO02-97</name>
</gene>
<evidence type="ECO:0000259" key="1">
    <source>
        <dbReference type="PROSITE" id="PS51746"/>
    </source>
</evidence>
<organism evidence="2">
    <name type="scientific">hydrothermal vent metagenome</name>
    <dbReference type="NCBI Taxonomy" id="652676"/>
    <lineage>
        <taxon>unclassified sequences</taxon>
        <taxon>metagenomes</taxon>
        <taxon>ecological metagenomes</taxon>
    </lineage>
</organism>
<dbReference type="InterPro" id="IPR001932">
    <property type="entry name" value="PPM-type_phosphatase-like_dom"/>
</dbReference>
<dbReference type="InterPro" id="IPR036457">
    <property type="entry name" value="PPM-type-like_dom_sf"/>
</dbReference>
<proteinExistence type="predicted"/>
<dbReference type="PROSITE" id="PS51746">
    <property type="entry name" value="PPM_2"/>
    <property type="match status" value="1"/>
</dbReference>
<dbReference type="EMBL" id="UOGL01000142">
    <property type="protein sequence ID" value="VAX37841.1"/>
    <property type="molecule type" value="Genomic_DNA"/>
</dbReference>
<dbReference type="CDD" id="cd00143">
    <property type="entry name" value="PP2Cc"/>
    <property type="match status" value="1"/>
</dbReference>
<accession>A0A3B1DG48</accession>
<reference evidence="2" key="1">
    <citation type="submission" date="2018-06" db="EMBL/GenBank/DDBJ databases">
        <authorList>
            <person name="Zhirakovskaya E."/>
        </authorList>
    </citation>
    <scope>NUCLEOTIDE SEQUENCE</scope>
</reference>
<protein>
    <submittedName>
        <fullName evidence="2">Protein serine/threonine phosphatase PrpC, regulation of stationary phase</fullName>
    </submittedName>
</protein>
<dbReference type="AlphaFoldDB" id="A0A3B1DG48"/>
<dbReference type="SMART" id="SM00331">
    <property type="entry name" value="PP2C_SIG"/>
    <property type="match status" value="1"/>
</dbReference>
<name>A0A3B1DG48_9ZZZZ</name>
<dbReference type="SUPFAM" id="SSF81606">
    <property type="entry name" value="PP2C-like"/>
    <property type="match status" value="1"/>
</dbReference>
<sequence>MSNIQIKTGLVCIKGNFRDNNEDRALIDPENRFFIVCDGMGGQAAGEKASELAAELVSEKLEQTINFEETDLGKTVELIDNAVSYANLEIMALSEIEPNFHNMGTTIVFVVSVGGQFFAGGVGDSRVYQLREGNFEQLTTDHSLTQALVDAGTINEEEATTHRYKNVLYRYLGTKDGGTGTEAKKIEPQTGDRYLLCSDGVTDGATPDVIQGILANNDDPQEAAQKVVEAAQEGGSKDNITCLIMHIV</sequence>
<dbReference type="GO" id="GO:0004722">
    <property type="term" value="F:protein serine/threonine phosphatase activity"/>
    <property type="evidence" value="ECO:0007669"/>
    <property type="project" value="InterPro"/>
</dbReference>
<dbReference type="InterPro" id="IPR015655">
    <property type="entry name" value="PP2C"/>
</dbReference>